<dbReference type="EMBL" id="CM045766">
    <property type="protein sequence ID" value="KAI8003702.1"/>
    <property type="molecule type" value="Genomic_DNA"/>
</dbReference>
<organism evidence="1 2">
    <name type="scientific">Camellia lanceoleosa</name>
    <dbReference type="NCBI Taxonomy" id="1840588"/>
    <lineage>
        <taxon>Eukaryota</taxon>
        <taxon>Viridiplantae</taxon>
        <taxon>Streptophyta</taxon>
        <taxon>Embryophyta</taxon>
        <taxon>Tracheophyta</taxon>
        <taxon>Spermatophyta</taxon>
        <taxon>Magnoliopsida</taxon>
        <taxon>eudicotyledons</taxon>
        <taxon>Gunneridae</taxon>
        <taxon>Pentapetalae</taxon>
        <taxon>asterids</taxon>
        <taxon>Ericales</taxon>
        <taxon>Theaceae</taxon>
        <taxon>Camellia</taxon>
    </lineage>
</organism>
<accession>A0ACC0GTC1</accession>
<comment type="caution">
    <text evidence="1">The sequence shown here is derived from an EMBL/GenBank/DDBJ whole genome shotgun (WGS) entry which is preliminary data.</text>
</comment>
<keyword evidence="2" id="KW-1185">Reference proteome</keyword>
<reference evidence="1 2" key="1">
    <citation type="journal article" date="2022" name="Plant J.">
        <title>Chromosome-level genome of Camellia lanceoleosa provides a valuable resource for understanding genome evolution and self-incompatibility.</title>
        <authorList>
            <person name="Gong W."/>
            <person name="Xiao S."/>
            <person name="Wang L."/>
            <person name="Liao Z."/>
            <person name="Chang Y."/>
            <person name="Mo W."/>
            <person name="Hu G."/>
            <person name="Li W."/>
            <person name="Zhao G."/>
            <person name="Zhu H."/>
            <person name="Hu X."/>
            <person name="Ji K."/>
            <person name="Xiang X."/>
            <person name="Song Q."/>
            <person name="Yuan D."/>
            <person name="Jin S."/>
            <person name="Zhang L."/>
        </authorList>
    </citation>
    <scope>NUCLEOTIDE SEQUENCE [LARGE SCALE GENOMIC DNA]</scope>
    <source>
        <strain evidence="1">SQ_2022a</strain>
    </source>
</reference>
<dbReference type="Proteomes" id="UP001060215">
    <property type="component" value="Chromosome 9"/>
</dbReference>
<name>A0ACC0GTC1_9ERIC</name>
<protein>
    <submittedName>
        <fullName evidence="1">Glucan endo-1,3-beta-glucosidase 14</fullName>
    </submittedName>
</protein>
<gene>
    <name evidence="1" type="ORF">LOK49_LG08G00160</name>
</gene>
<proteinExistence type="predicted"/>
<evidence type="ECO:0000313" key="1">
    <source>
        <dbReference type="EMBL" id="KAI8003702.1"/>
    </source>
</evidence>
<evidence type="ECO:0000313" key="2">
    <source>
        <dbReference type="Proteomes" id="UP001060215"/>
    </source>
</evidence>
<sequence>MASSSILSSLRFFCFSLYLQFEVMKVHTNLQVEEYYGAKGVDEWNAKSWEKEINDHDSFWMRHQDSIVLIVSLGVGINYGQIANNLPSPSHVANLLGSLNISRVKLDDADPNVLSAFANSNIDFVIGLGNEYLLNMTDPLKAQNWIELNVQPFITHTKISCITVGNEILTGNDTQLKSYLLPAMQTIYGGLQNLGLSKQVYVSLKPGSLVSAAKRDCTEISIRGSRPWYCGS</sequence>